<keyword evidence="2" id="KW-1185">Reference proteome</keyword>
<evidence type="ECO:0000313" key="1">
    <source>
        <dbReference type="EMBL" id="KQL53176.1"/>
    </source>
</evidence>
<gene>
    <name evidence="1" type="ORF">AN964_06410</name>
</gene>
<protein>
    <recommendedName>
        <fullName evidence="3">SCP2 domain-containing protein</fullName>
    </recommendedName>
</protein>
<dbReference type="AlphaFoldDB" id="A0A0Q3TGL4"/>
<proteinExistence type="predicted"/>
<name>A0A0Q3TGL4_9BACI</name>
<accession>A0A0Q3TGL4</accession>
<evidence type="ECO:0008006" key="3">
    <source>
        <dbReference type="Google" id="ProtNLM"/>
    </source>
</evidence>
<sequence length="119" mass="14191">MESCLTKLKYHFFARNHIQALLPNEPLTFCICIEKETWVVWFSKNEFSFEKTNQVDEIDTKMIMGKPIAMDLLSGNIRLSQLRKYNHVVYEGSFRHFLLLESVFWLCRDYDEQVEAVSF</sequence>
<reference evidence="1 2" key="1">
    <citation type="submission" date="2015-09" db="EMBL/GenBank/DDBJ databases">
        <title>Genome sequencing project for genomic taxonomy and phylogenomics of Bacillus-like bacteria.</title>
        <authorList>
            <person name="Liu B."/>
            <person name="Wang J."/>
            <person name="Zhu Y."/>
            <person name="Liu G."/>
            <person name="Chen Q."/>
            <person name="Chen Z."/>
            <person name="Lan J."/>
            <person name="Che J."/>
            <person name="Ge C."/>
            <person name="Shi H."/>
            <person name="Pan Z."/>
            <person name="Liu X."/>
        </authorList>
    </citation>
    <scope>NUCLEOTIDE SEQUENCE [LARGE SCALE GENOMIC DNA]</scope>
    <source>
        <strain evidence="1 2">LMG 18435</strain>
    </source>
</reference>
<dbReference type="EMBL" id="LJJC01000004">
    <property type="protein sequence ID" value="KQL53176.1"/>
    <property type="molecule type" value="Genomic_DNA"/>
</dbReference>
<dbReference type="PATRIC" id="fig|157838.3.peg.1435"/>
<evidence type="ECO:0000313" key="2">
    <source>
        <dbReference type="Proteomes" id="UP000051888"/>
    </source>
</evidence>
<dbReference type="OrthoDB" id="2969448at2"/>
<dbReference type="Proteomes" id="UP000051888">
    <property type="component" value="Unassembled WGS sequence"/>
</dbReference>
<organism evidence="1 2">
    <name type="scientific">Heyndrickxia shackletonii</name>
    <dbReference type="NCBI Taxonomy" id="157838"/>
    <lineage>
        <taxon>Bacteria</taxon>
        <taxon>Bacillati</taxon>
        <taxon>Bacillota</taxon>
        <taxon>Bacilli</taxon>
        <taxon>Bacillales</taxon>
        <taxon>Bacillaceae</taxon>
        <taxon>Heyndrickxia</taxon>
    </lineage>
</organism>
<dbReference type="STRING" id="157838.AN964_06410"/>
<comment type="caution">
    <text evidence="1">The sequence shown here is derived from an EMBL/GenBank/DDBJ whole genome shotgun (WGS) entry which is preliminary data.</text>
</comment>
<dbReference type="RefSeq" id="WP_055738904.1">
    <property type="nucleotide sequence ID" value="NZ_JAAIWL010000021.1"/>
</dbReference>